<organism evidence="2 3">
    <name type="scientific">Bradyrhizobium neotropicale</name>
    <dbReference type="NCBI Taxonomy" id="1497615"/>
    <lineage>
        <taxon>Bacteria</taxon>
        <taxon>Pseudomonadati</taxon>
        <taxon>Pseudomonadota</taxon>
        <taxon>Alphaproteobacteria</taxon>
        <taxon>Hyphomicrobiales</taxon>
        <taxon>Nitrobacteraceae</taxon>
        <taxon>Bradyrhizobium</taxon>
    </lineage>
</organism>
<evidence type="ECO:0000313" key="3">
    <source>
        <dbReference type="Proteomes" id="UP000077173"/>
    </source>
</evidence>
<comment type="caution">
    <text evidence="2">The sequence shown here is derived from an EMBL/GenBank/DDBJ whole genome shotgun (WGS) entry which is preliminary data.</text>
</comment>
<dbReference type="AlphaFoldDB" id="A0A176YWN7"/>
<gene>
    <name evidence="2" type="ORF">AXW67_21245</name>
</gene>
<evidence type="ECO:0000313" key="2">
    <source>
        <dbReference type="EMBL" id="OAF12109.1"/>
    </source>
</evidence>
<proteinExistence type="predicted"/>
<evidence type="ECO:0000256" key="1">
    <source>
        <dbReference type="SAM" id="Phobius"/>
    </source>
</evidence>
<keyword evidence="3" id="KW-1185">Reference proteome</keyword>
<keyword evidence="1" id="KW-0812">Transmembrane</keyword>
<accession>A0A176YWN7</accession>
<keyword evidence="1" id="KW-1133">Transmembrane helix</keyword>
<feature type="transmembrane region" description="Helical" evidence="1">
    <location>
        <begin position="30"/>
        <end position="51"/>
    </location>
</feature>
<dbReference type="EMBL" id="LSEF01000085">
    <property type="protein sequence ID" value="OAF12109.1"/>
    <property type="molecule type" value="Genomic_DNA"/>
</dbReference>
<sequence length="78" mass="8734">MRQHLCIFRIGAPCSLFPEFRLRGAEVSQFLSVLLLAMALMLTVCFGVAAWRLSDEKGADITGQIPHQSYGWRPTPAR</sequence>
<dbReference type="Proteomes" id="UP000077173">
    <property type="component" value="Unassembled WGS sequence"/>
</dbReference>
<protein>
    <submittedName>
        <fullName evidence="2">Uncharacterized protein</fullName>
    </submittedName>
</protein>
<reference evidence="2 3" key="1">
    <citation type="submission" date="2016-02" db="EMBL/GenBank/DDBJ databases">
        <title>Draft genome sequence of the strain BR 10247T Bradyrhizobium neotropicale isolated from nodules of Centrolobium paraense.</title>
        <authorList>
            <person name="Simoes-Araujo J.L."/>
            <person name="Barauna A.C."/>
            <person name="Silva K."/>
            <person name="Zilli J.E."/>
        </authorList>
    </citation>
    <scope>NUCLEOTIDE SEQUENCE [LARGE SCALE GENOMIC DNA]</scope>
    <source>
        <strain evidence="2 3">BR 10247</strain>
    </source>
</reference>
<keyword evidence="1" id="KW-0472">Membrane</keyword>
<dbReference type="GeneID" id="32581031"/>
<name>A0A176YWN7_9BRAD</name>